<proteinExistence type="predicted"/>
<dbReference type="EC" id="1.14.15.9" evidence="1"/>
<accession>A0A1Y0EHI7</accession>
<dbReference type="CDD" id="cd21650">
    <property type="entry name" value="CrtA-like"/>
    <property type="match status" value="1"/>
</dbReference>
<keyword evidence="1" id="KW-0560">Oxidoreductase</keyword>
<evidence type="ECO:0000313" key="2">
    <source>
        <dbReference type="Proteomes" id="UP000195273"/>
    </source>
</evidence>
<name>A0A1Y0EHI7_9RHOB</name>
<dbReference type="EMBL" id="CP021431">
    <property type="protein sequence ID" value="ARU02890.1"/>
    <property type="molecule type" value="Genomic_DNA"/>
</dbReference>
<dbReference type="InterPro" id="IPR049574">
    <property type="entry name" value="CrtA-like"/>
</dbReference>
<gene>
    <name evidence="1" type="primary">crtA</name>
    <name evidence="1" type="ORF">LOKVESSMR4R_03621</name>
</gene>
<dbReference type="Proteomes" id="UP000195273">
    <property type="component" value="Chromosome"/>
</dbReference>
<evidence type="ECO:0000313" key="1">
    <source>
        <dbReference type="EMBL" id="ARU02890.1"/>
    </source>
</evidence>
<dbReference type="STRING" id="1122181.GCA_000382265_01077"/>
<dbReference type="GO" id="GO:0043823">
    <property type="term" value="F:spheroidene monooxygenase activity"/>
    <property type="evidence" value="ECO:0007669"/>
    <property type="project" value="UniProtKB-EC"/>
</dbReference>
<protein>
    <submittedName>
        <fullName evidence="1">Spheroidene monooxygenase</fullName>
        <ecNumber evidence="1">1.14.15.9</ecNumber>
    </submittedName>
</protein>
<keyword evidence="2" id="KW-1185">Reference proteome</keyword>
<dbReference type="NCBIfam" id="NF045923">
    <property type="entry name" value="SpheroidMoxCrtARhod"/>
    <property type="match status" value="1"/>
</dbReference>
<dbReference type="AlphaFoldDB" id="A0A1Y0EHI7"/>
<sequence>MSDLVDTSTGAPLTQIVTLSFFRFAGPLARVWALVMMGGARLPLARTPDIGFWKLCGSGTGEGFTPVPNTAVYAILATWPDIATAKARSSSGIFARYRGRAAEHWTVFLQTQSARGQWSGQQPFAPTATATPGPLAALTRATIKPRILARFWGRVPNISAKIGADSNVMFKIGIGEVPMLHQVTFSIWPSESAMAAFARTGPHAEAIRAVRDEGWFAEELYARFAVHSDAGTWNGTSPLARPEAA</sequence>
<keyword evidence="1" id="KW-0503">Monooxygenase</keyword>
<reference evidence="1 2" key="1">
    <citation type="submission" date="2017-05" db="EMBL/GenBank/DDBJ databases">
        <title>Genome Sequence of Loktanella vestfoldensis Strain SMR4r Isolated from a Culture of the Diatom Skeletonema marinoi.</title>
        <authorList>
            <person name="Topel M."/>
            <person name="Pinder M.I.M."/>
            <person name="Johansson O.N."/>
            <person name="Kourtchenko O."/>
            <person name="Godhe A."/>
            <person name="Clarke A.K."/>
        </authorList>
    </citation>
    <scope>NUCLEOTIDE SEQUENCE [LARGE SCALE GENOMIC DNA]</scope>
    <source>
        <strain evidence="1 2">SMR4r</strain>
    </source>
</reference>
<dbReference type="KEGG" id="lvs:LOKVESSMR4R_03621"/>
<organism evidence="1 2">
    <name type="scientific">Yoonia vestfoldensis</name>
    <dbReference type="NCBI Taxonomy" id="245188"/>
    <lineage>
        <taxon>Bacteria</taxon>
        <taxon>Pseudomonadati</taxon>
        <taxon>Pseudomonadota</taxon>
        <taxon>Alphaproteobacteria</taxon>
        <taxon>Rhodobacterales</taxon>
        <taxon>Paracoccaceae</taxon>
        <taxon>Yoonia</taxon>
    </lineage>
</organism>